<feature type="site" description="Important for substrate specificity" evidence="3">
    <location>
        <position position="183"/>
    </location>
</feature>
<dbReference type="AlphaFoldDB" id="A0A2N9JC88"/>
<feature type="site" description="Important for substrate specificity" evidence="3">
    <location>
        <position position="237"/>
    </location>
</feature>
<dbReference type="Proteomes" id="UP000238164">
    <property type="component" value="Chromosome 1"/>
</dbReference>
<comment type="miscellaneous">
    <text evidence="3">Although this enzyme belongs to the family of MTA phosphorylases based on sequence homology, it lacks several conserved amino acids in the substrate binding pocket that confer specificity towards MTA.</text>
</comment>
<keyword evidence="3" id="KW-0660">Purine salvage</keyword>
<feature type="binding site" evidence="3">
    <location>
        <position position="33"/>
    </location>
    <ligand>
        <name>phosphate</name>
        <dbReference type="ChEBI" id="CHEBI:43474"/>
    </ligand>
</feature>
<comment type="catalytic activity">
    <reaction evidence="3">
        <text>a purine D-ribonucleoside + phosphate = a purine nucleobase + alpha-D-ribose 1-phosphate</text>
        <dbReference type="Rhea" id="RHEA:19805"/>
        <dbReference type="ChEBI" id="CHEBI:26386"/>
        <dbReference type="ChEBI" id="CHEBI:43474"/>
        <dbReference type="ChEBI" id="CHEBI:57720"/>
        <dbReference type="ChEBI" id="CHEBI:142355"/>
        <dbReference type="EC" id="2.4.2.1"/>
    </reaction>
</comment>
<dbReference type="NCBIfam" id="TIGR01694">
    <property type="entry name" value="MTAP"/>
    <property type="match status" value="1"/>
</dbReference>
<dbReference type="CDD" id="cd09010">
    <property type="entry name" value="MTAP_SsMTAPII_like_MTIP"/>
    <property type="match status" value="1"/>
</dbReference>
<dbReference type="Pfam" id="PF01048">
    <property type="entry name" value="PNP_UDP_1"/>
    <property type="match status" value="1"/>
</dbReference>
<dbReference type="HAMAP" id="MF_01963">
    <property type="entry name" value="MTAP"/>
    <property type="match status" value="1"/>
</dbReference>
<feature type="binding site" evidence="3">
    <location>
        <begin position="225"/>
        <end position="227"/>
    </location>
    <ligand>
        <name>substrate</name>
    </ligand>
</feature>
<proteinExistence type="inferred from homology"/>
<keyword evidence="1 3" id="KW-0328">Glycosyltransferase</keyword>
<comment type="similarity">
    <text evidence="3">Belongs to the PNP/MTAP phosphorylase family. MTAP subfamily.</text>
</comment>
<comment type="subunit">
    <text evidence="3">Homohexamer. Dimer of a homotrimer.</text>
</comment>
<feature type="binding site" evidence="3">
    <location>
        <position position="201"/>
    </location>
    <ligand>
        <name>substrate</name>
    </ligand>
</feature>
<dbReference type="InterPro" id="IPR000845">
    <property type="entry name" value="Nucleoside_phosphorylase_d"/>
</dbReference>
<feature type="domain" description="Nucleoside phosphorylase" evidence="4">
    <location>
        <begin position="26"/>
        <end position="259"/>
    </location>
</feature>
<dbReference type="GO" id="GO:0006166">
    <property type="term" value="P:purine ribonucleoside salvage"/>
    <property type="evidence" value="ECO:0007669"/>
    <property type="project" value="UniProtKB-UniRule"/>
</dbReference>
<comment type="caution">
    <text evidence="3">Lacks conserved residue(s) required for the propagation of feature annotation.</text>
</comment>
<evidence type="ECO:0000256" key="3">
    <source>
        <dbReference type="HAMAP-Rule" id="MF_01963"/>
    </source>
</evidence>
<dbReference type="UniPathway" id="UPA00606"/>
<keyword evidence="6" id="KW-1185">Reference proteome</keyword>
<accession>A0A2N9JC88</accession>
<evidence type="ECO:0000256" key="1">
    <source>
        <dbReference type="ARBA" id="ARBA00022676"/>
    </source>
</evidence>
<evidence type="ECO:0000313" key="5">
    <source>
        <dbReference type="EMBL" id="SPD85731.1"/>
    </source>
</evidence>
<protein>
    <recommendedName>
        <fullName evidence="3">Purine nucleoside phosphorylase</fullName>
        <shortName evidence="3">PNP</shortName>
        <ecNumber evidence="3">2.4.2.1</ecNumber>
    </recommendedName>
</protein>
<dbReference type="GO" id="GO:0005829">
    <property type="term" value="C:cytosol"/>
    <property type="evidence" value="ECO:0007669"/>
    <property type="project" value="TreeGrafter"/>
</dbReference>
<dbReference type="EMBL" id="LT985188">
    <property type="protein sequence ID" value="SPD85731.1"/>
    <property type="molecule type" value="Genomic_DNA"/>
</dbReference>
<sequence>MENRPQTVGEPSLDAAGPYSWDVQADIGIIGGSGFYSFLSDIERVSVDTPFGEPSAPLAIGEVNGRRVAFLPRHGEQHQFPPHRVNYRANLWALRSVGVRQVLAPCAVGGLRADLAAGTFVVPDQVVDRTWGRAHTIWDAIGPVVHTSFADPYCPRGRAAFLAANPAAVDGGTLVVINGPRFSTRAESQWHAAAGWSVVGMTGMPEASIARDLAMCFSTVCMVTDADAGVEGPGVSHAEVLRVFAGNIERLKAMLLDVVGALPEPEADDTATCACRRALDGLPLPFELP</sequence>
<name>A0A2N9JC88_9ACTN</name>
<comment type="function">
    <text evidence="3">Purine nucleoside phosphorylase involved in purine salvage.</text>
</comment>
<dbReference type="NCBIfam" id="NF005876">
    <property type="entry name" value="PRK07823.1"/>
    <property type="match status" value="1"/>
</dbReference>
<reference evidence="5 6" key="1">
    <citation type="submission" date="2018-02" db="EMBL/GenBank/DDBJ databases">
        <authorList>
            <person name="Cohen D.B."/>
            <person name="Kent A.D."/>
        </authorList>
    </citation>
    <scope>NUCLEOTIDE SEQUENCE [LARGE SCALE GENOMIC DNA]</scope>
    <source>
        <strain evidence="5">1</strain>
    </source>
</reference>
<dbReference type="SUPFAM" id="SSF53167">
    <property type="entry name" value="Purine and uridine phosphorylases"/>
    <property type="match status" value="1"/>
</dbReference>
<keyword evidence="2 3" id="KW-0808">Transferase</keyword>
<organism evidence="5 6">
    <name type="scientific">Micropruina glycogenica</name>
    <dbReference type="NCBI Taxonomy" id="75385"/>
    <lineage>
        <taxon>Bacteria</taxon>
        <taxon>Bacillati</taxon>
        <taxon>Actinomycetota</taxon>
        <taxon>Actinomycetes</taxon>
        <taxon>Propionibacteriales</taxon>
        <taxon>Nocardioidaceae</taxon>
        <taxon>Micropruina</taxon>
    </lineage>
</organism>
<dbReference type="KEGG" id="mgg:MPLG2_0695"/>
<dbReference type="InterPro" id="IPR010044">
    <property type="entry name" value="MTAP"/>
</dbReference>
<dbReference type="PANTHER" id="PTHR42679">
    <property type="entry name" value="S-METHYL-5'-THIOADENOSINE PHOSPHORYLASE"/>
    <property type="match status" value="1"/>
</dbReference>
<dbReference type="PANTHER" id="PTHR42679:SF2">
    <property type="entry name" value="S-METHYL-5'-THIOADENOSINE PHOSPHORYLASE"/>
    <property type="match status" value="1"/>
</dbReference>
<comment type="pathway">
    <text evidence="3">Purine metabolism; purine nucleoside salvage.</text>
</comment>
<dbReference type="InterPro" id="IPR035994">
    <property type="entry name" value="Nucleoside_phosphorylase_sf"/>
</dbReference>
<evidence type="ECO:0000259" key="4">
    <source>
        <dbReference type="Pfam" id="PF01048"/>
    </source>
</evidence>
<evidence type="ECO:0000256" key="2">
    <source>
        <dbReference type="ARBA" id="ARBA00022679"/>
    </source>
</evidence>
<dbReference type="NCBIfam" id="NF006599">
    <property type="entry name" value="PRK09136.1"/>
    <property type="match status" value="1"/>
</dbReference>
<dbReference type="Gene3D" id="3.40.50.1580">
    <property type="entry name" value="Nucleoside phosphorylase domain"/>
    <property type="match status" value="1"/>
</dbReference>
<dbReference type="GO" id="GO:0017061">
    <property type="term" value="F:S-methyl-5-thioadenosine phosphorylase activity"/>
    <property type="evidence" value="ECO:0007669"/>
    <property type="project" value="InterPro"/>
</dbReference>
<evidence type="ECO:0000313" key="6">
    <source>
        <dbReference type="Proteomes" id="UP000238164"/>
    </source>
</evidence>
<gene>
    <name evidence="5" type="ORF">MPLG2_0695</name>
</gene>
<feature type="binding site" evidence="3">
    <location>
        <position position="202"/>
    </location>
    <ligand>
        <name>phosphate</name>
        <dbReference type="ChEBI" id="CHEBI:43474"/>
    </ligand>
</feature>
<dbReference type="EC" id="2.4.2.1" evidence="3"/>
<dbReference type="GO" id="GO:0019509">
    <property type="term" value="P:L-methionine salvage from methylthioadenosine"/>
    <property type="evidence" value="ECO:0007669"/>
    <property type="project" value="TreeGrafter"/>
</dbReference>
<feature type="binding site" evidence="3">
    <location>
        <begin position="73"/>
        <end position="74"/>
    </location>
    <ligand>
        <name>phosphate</name>
        <dbReference type="ChEBI" id="CHEBI:43474"/>
    </ligand>
</feature>